<gene>
    <name evidence="2" type="ORF">NJ959_06275</name>
</gene>
<keyword evidence="3" id="KW-1185">Reference proteome</keyword>
<dbReference type="Pfam" id="PF05860">
    <property type="entry name" value="TPS"/>
    <property type="match status" value="1"/>
</dbReference>
<dbReference type="RefSeq" id="WP_254010882.1">
    <property type="nucleotide sequence ID" value="NZ_JAMZMM010000038.1"/>
</dbReference>
<name>A0AAE3GP07_9CYAN</name>
<dbReference type="NCBIfam" id="TIGR01901">
    <property type="entry name" value="adhes_NPXG"/>
    <property type="match status" value="1"/>
</dbReference>
<proteinExistence type="predicted"/>
<evidence type="ECO:0000313" key="3">
    <source>
        <dbReference type="Proteomes" id="UP001204953"/>
    </source>
</evidence>
<protein>
    <submittedName>
        <fullName evidence="2">Filamentous hemagglutinin N-terminal domain-containing protein</fullName>
    </submittedName>
</protein>
<dbReference type="Proteomes" id="UP001204953">
    <property type="component" value="Unassembled WGS sequence"/>
</dbReference>
<feature type="domain" description="Filamentous haemagglutinin FhaB/tRNA nuclease CdiA-like TPS" evidence="1">
    <location>
        <begin position="40"/>
        <end position="153"/>
    </location>
</feature>
<comment type="caution">
    <text evidence="2">The sequence shown here is derived from an EMBL/GenBank/DDBJ whole genome shotgun (WGS) entry which is preliminary data.</text>
</comment>
<dbReference type="Gene3D" id="2.160.20.10">
    <property type="entry name" value="Single-stranded right-handed beta-helix, Pectin lyase-like"/>
    <property type="match status" value="3"/>
</dbReference>
<dbReference type="AlphaFoldDB" id="A0AAE3GP07"/>
<dbReference type="EMBL" id="JAMZMM010000038">
    <property type="protein sequence ID" value="MCP2728081.1"/>
    <property type="molecule type" value="Genomic_DNA"/>
</dbReference>
<dbReference type="InterPro" id="IPR012334">
    <property type="entry name" value="Pectin_lyas_fold"/>
</dbReference>
<dbReference type="InterPro" id="IPR011050">
    <property type="entry name" value="Pectin_lyase_fold/virulence"/>
</dbReference>
<sequence length="1186" mass="121033">MKRKCWGSRLGVATVLVCGGGIALTVNPVFAQITPDGTLGTEGSIVTPNTQIRGFPADLIEGGAFRGSALFHSFAEFNVNNGQRIYFANPTGIENIFSRVTGNNPSDILGTLGVNGAANLYLLNPNGIIFGNNAQLDVAGSFVATTANRLVFNNGCEFSATNPQAPPLLAINVTPGLQYGSVTSGVTIANSGNLTAGKDLTLLADNLNLQGELNAGGNLNLQGATVQIRDSAVKPFIAAASGNLLIEGTRNIDIFALNHPNSGLFSNGNLILRSGNTVGGDAHFTAGGSFIIEQLDGNLGNLFSPNDPVIRATGDVVFGGYQGASLHIFAGGSVTIPGGVFIGAGDPFFRIVENVTLSDGTQIAINGKTTPTLDIRAGTNAVGNPGIIGIPPLGKIDSLPPIPTPIPTSANITIGNIINQGGMVFLTNQYNPNLSLPGGGINVTGSIITGNPSGNGGSVTIDSRNNIALNDLVNTSSGNLLQGKGGDIALISNSDITTSEILSLGGLGGNINLTSQGKISVNDRLISSISLTPIIGTRGGDINIKARSLLLTDGGRIVNSTITAANGGDFNVNTSESIEATGETSGLNNSALLTTFPLATNLLTNNPGSGLYAITGGTGNSGNITIETGRLIARNGGEITTFTFGSGSGGNLQINAKESVELIDTGVKNIGGLFTESRGLGNAGNIKIDTGRLIIQGGQNISTTTFVGGRGGDLTVNASESVEAIGVSPNGQSASFLAAATLGSGKAGDLVVNTRRLSLRDGGFLAAVTLGKGDGGNLTVNASESVEVIGKSPINLIPSGIAIDTFNTLNNPTGSGNAGNLRINTRRLLVRDGALISASTFSDGKGGNLFVNASESIELSGKSAEGFPSGLYAQGFGKGNAGNLEVTTGELTVRDGAKITVATGTANNDLSISNPTLSIGAVQGLIFPAQATGNAGTMTITANSIFLDKQGQLIAKTISGEGGNISLNARDLILLRRESLISAEAFGGKGDGGNIIIDPPFVIGLENSDIVADAFGGDGGNINITAQSIIGLKFRPFRTPLNDITASSQFGDPGPVFTNTPKVDPSSGLVELPDELADVQRLVDPTCKADIAENQSQFVVTGRGGLPPKPNETLRGEGILTDWVSLDSEIGDRKNNLNSTPVQSSTPKRIVEAQGWVVNRDGTVILTADASNLTPDNPQLNPTTCH</sequence>
<dbReference type="SMART" id="SM00912">
    <property type="entry name" value="Haemagg_act"/>
    <property type="match status" value="1"/>
</dbReference>
<reference evidence="2" key="1">
    <citation type="submission" date="2022-06" db="EMBL/GenBank/DDBJ databases">
        <title>New cyanobacteria of genus Symplocastrum in benthos of Lake Baikal.</title>
        <authorList>
            <person name="Sorokovikova E."/>
            <person name="Tikhonova I."/>
            <person name="Krasnopeev A."/>
            <person name="Evseev P."/>
            <person name="Gladkikh A."/>
            <person name="Belykh O."/>
        </authorList>
    </citation>
    <scope>NUCLEOTIDE SEQUENCE</scope>
    <source>
        <strain evidence="2">BBK-W-15</strain>
    </source>
</reference>
<dbReference type="InterPro" id="IPR008638">
    <property type="entry name" value="FhaB/CdiA-like_TPS"/>
</dbReference>
<evidence type="ECO:0000313" key="2">
    <source>
        <dbReference type="EMBL" id="MCP2728081.1"/>
    </source>
</evidence>
<evidence type="ECO:0000259" key="1">
    <source>
        <dbReference type="SMART" id="SM00912"/>
    </source>
</evidence>
<dbReference type="SUPFAM" id="SSF51126">
    <property type="entry name" value="Pectin lyase-like"/>
    <property type="match status" value="5"/>
</dbReference>
<accession>A0AAE3GP07</accession>
<organism evidence="2 3">
    <name type="scientific">Limnofasciculus baicalensis BBK-W-15</name>
    <dbReference type="NCBI Taxonomy" id="2699891"/>
    <lineage>
        <taxon>Bacteria</taxon>
        <taxon>Bacillati</taxon>
        <taxon>Cyanobacteriota</taxon>
        <taxon>Cyanophyceae</taxon>
        <taxon>Coleofasciculales</taxon>
        <taxon>Coleofasciculaceae</taxon>
        <taxon>Limnofasciculus</taxon>
        <taxon>Limnofasciculus baicalensis</taxon>
    </lineage>
</organism>